<dbReference type="InterPro" id="IPR000086">
    <property type="entry name" value="NUDIX_hydrolase_dom"/>
</dbReference>
<sequence>MPEPKTIHIAAAIMKDSKGRLLLVRKRGTACFMQPGGKIEPGESAQSALIRELREELNLELSPEELTPLGEFTDIAANEPGHLLHASMFSTERCIQEVRPAAEIEEILWLSPSDISSRQLAPLTANKIVPHVWPSSV</sequence>
<dbReference type="PROSITE" id="PS00893">
    <property type="entry name" value="NUDIX_BOX"/>
    <property type="match status" value="1"/>
</dbReference>
<evidence type="ECO:0000256" key="3">
    <source>
        <dbReference type="RuleBase" id="RU003476"/>
    </source>
</evidence>
<dbReference type="Gene3D" id="3.90.79.10">
    <property type="entry name" value="Nucleoside Triphosphate Pyrophosphohydrolase"/>
    <property type="match status" value="1"/>
</dbReference>
<dbReference type="AlphaFoldDB" id="A0A085ASR3"/>
<dbReference type="PROSITE" id="PS51462">
    <property type="entry name" value="NUDIX"/>
    <property type="match status" value="1"/>
</dbReference>
<feature type="domain" description="Nudix hydrolase" evidence="4">
    <location>
        <begin position="4"/>
        <end position="136"/>
    </location>
</feature>
<comment type="similarity">
    <text evidence="3">Belongs to the Nudix hydrolase family.</text>
</comment>
<evidence type="ECO:0000313" key="5">
    <source>
        <dbReference type="EMBL" id="KFC13258.1"/>
    </source>
</evidence>
<dbReference type="RefSeq" id="WP_038153155.1">
    <property type="nucleotide sequence ID" value="NZ_JMTB01000003.1"/>
</dbReference>
<dbReference type="InterPro" id="IPR020084">
    <property type="entry name" value="NUDIX_hydrolase_CS"/>
</dbReference>
<dbReference type="InterPro" id="IPR020476">
    <property type="entry name" value="Nudix_hydrolase"/>
</dbReference>
<dbReference type="SUPFAM" id="SSF55811">
    <property type="entry name" value="Nudix"/>
    <property type="match status" value="1"/>
</dbReference>
<dbReference type="Pfam" id="PF00293">
    <property type="entry name" value="NUDIX"/>
    <property type="match status" value="1"/>
</dbReference>
<dbReference type="GO" id="GO:0016787">
    <property type="term" value="F:hydrolase activity"/>
    <property type="evidence" value="ECO:0007669"/>
    <property type="project" value="UniProtKB-KW"/>
</dbReference>
<protein>
    <recommendedName>
        <fullName evidence="4">Nudix hydrolase domain-containing protein</fullName>
    </recommendedName>
</protein>
<evidence type="ECO:0000256" key="1">
    <source>
        <dbReference type="ARBA" id="ARBA00001946"/>
    </source>
</evidence>
<keyword evidence="6" id="KW-1185">Reference proteome</keyword>
<dbReference type="Proteomes" id="UP000028630">
    <property type="component" value="Unassembled WGS sequence"/>
</dbReference>
<dbReference type="OrthoDB" id="9801098at2"/>
<evidence type="ECO:0000259" key="4">
    <source>
        <dbReference type="PROSITE" id="PS51462"/>
    </source>
</evidence>
<gene>
    <name evidence="5" type="ORF">GTGU_00019</name>
</gene>
<comment type="cofactor">
    <cofactor evidence="1">
        <name>Mg(2+)</name>
        <dbReference type="ChEBI" id="CHEBI:18420"/>
    </cofactor>
</comment>
<dbReference type="EMBL" id="JMTB01000003">
    <property type="protein sequence ID" value="KFC13258.1"/>
    <property type="molecule type" value="Genomic_DNA"/>
</dbReference>
<dbReference type="PANTHER" id="PTHR43046:SF2">
    <property type="entry name" value="8-OXO-DGTP DIPHOSPHATASE-RELATED"/>
    <property type="match status" value="1"/>
</dbReference>
<accession>A0A085ASR3</accession>
<name>A0A085ASR3_9ENTR</name>
<reference evidence="6" key="1">
    <citation type="submission" date="2014-05" db="EMBL/GenBank/DDBJ databases">
        <title>ATOL: Assembling a taxonomically balanced genome-scale reconstruction of the evolutionary history of the Enterobacteriaceae.</title>
        <authorList>
            <person name="Plunkett G. III"/>
            <person name="Neeno-Eckwall E.C."/>
            <person name="Glasner J.D."/>
            <person name="Perna N.T."/>
        </authorList>
    </citation>
    <scope>NUCLEOTIDE SEQUENCE [LARGE SCALE GENOMIC DNA]</scope>
    <source>
        <strain evidence="6">ATCC 49490</strain>
    </source>
</reference>
<evidence type="ECO:0000256" key="2">
    <source>
        <dbReference type="ARBA" id="ARBA00022801"/>
    </source>
</evidence>
<dbReference type="InterPro" id="IPR015797">
    <property type="entry name" value="NUDIX_hydrolase-like_dom_sf"/>
</dbReference>
<dbReference type="eggNOG" id="COG1051">
    <property type="taxonomic scope" value="Bacteria"/>
</dbReference>
<evidence type="ECO:0000313" key="6">
    <source>
        <dbReference type="Proteomes" id="UP000028630"/>
    </source>
</evidence>
<keyword evidence="2 3" id="KW-0378">Hydrolase</keyword>
<proteinExistence type="inferred from homology"/>
<comment type="caution">
    <text evidence="5">The sequence shown here is derived from an EMBL/GenBank/DDBJ whole genome shotgun (WGS) entry which is preliminary data.</text>
</comment>
<dbReference type="PANTHER" id="PTHR43046">
    <property type="entry name" value="GDP-MANNOSE MANNOSYL HYDROLASE"/>
    <property type="match status" value="1"/>
</dbReference>
<dbReference type="PRINTS" id="PR00502">
    <property type="entry name" value="NUDIXFAMILY"/>
</dbReference>
<dbReference type="CDD" id="cd04690">
    <property type="entry name" value="NUDIX_Hydrolase"/>
    <property type="match status" value="1"/>
</dbReference>
<organism evidence="5 6">
    <name type="scientific">Trabulsiella guamensis ATCC 49490</name>
    <dbReference type="NCBI Taxonomy" id="1005994"/>
    <lineage>
        <taxon>Bacteria</taxon>
        <taxon>Pseudomonadati</taxon>
        <taxon>Pseudomonadota</taxon>
        <taxon>Gammaproteobacteria</taxon>
        <taxon>Enterobacterales</taxon>
        <taxon>Enterobacteriaceae</taxon>
        <taxon>Trabulsiella</taxon>
    </lineage>
</organism>